<sequence length="61" mass="7376">MLILKDFVKKDKEIDFEGRCFIVDFFFCRNIAKMQWKARKNGYFYIKVASRNITTEVQLCD</sequence>
<dbReference type="Proteomes" id="UP000261231">
    <property type="component" value="Unassembled WGS sequence"/>
</dbReference>
<keyword evidence="2" id="KW-1185">Reference proteome</keyword>
<protein>
    <submittedName>
        <fullName evidence="1">Uncharacterized protein</fullName>
    </submittedName>
</protein>
<evidence type="ECO:0000313" key="2">
    <source>
        <dbReference type="Proteomes" id="UP000261231"/>
    </source>
</evidence>
<dbReference type="EMBL" id="QVFD01000010">
    <property type="protein sequence ID" value="RGC45881.1"/>
    <property type="molecule type" value="Genomic_DNA"/>
</dbReference>
<evidence type="ECO:0000313" key="1">
    <source>
        <dbReference type="EMBL" id="RGC45881.1"/>
    </source>
</evidence>
<name>A0A3E2XKG1_9FIRM</name>
<dbReference type="AlphaFoldDB" id="A0A3E2XKG1"/>
<organism evidence="1 2">
    <name type="scientific">Coprococcus catus</name>
    <dbReference type="NCBI Taxonomy" id="116085"/>
    <lineage>
        <taxon>Bacteria</taxon>
        <taxon>Bacillati</taxon>
        <taxon>Bacillota</taxon>
        <taxon>Clostridia</taxon>
        <taxon>Lachnospirales</taxon>
        <taxon>Lachnospiraceae</taxon>
        <taxon>Coprococcus</taxon>
    </lineage>
</organism>
<reference evidence="1 2" key="1">
    <citation type="submission" date="2018-08" db="EMBL/GenBank/DDBJ databases">
        <title>A genome reference for cultivated species of the human gut microbiota.</title>
        <authorList>
            <person name="Zou Y."/>
            <person name="Xue W."/>
            <person name="Luo G."/>
        </authorList>
    </citation>
    <scope>NUCLEOTIDE SEQUENCE [LARGE SCALE GENOMIC DNA]</scope>
    <source>
        <strain evidence="1 2">AM28-39</strain>
    </source>
</reference>
<accession>A0A3E2XKG1</accession>
<gene>
    <name evidence="1" type="ORF">DW747_11045</name>
</gene>
<proteinExistence type="predicted"/>
<comment type="caution">
    <text evidence="1">The sequence shown here is derived from an EMBL/GenBank/DDBJ whole genome shotgun (WGS) entry which is preliminary data.</text>
</comment>